<evidence type="ECO:0000313" key="3">
    <source>
        <dbReference type="Proteomes" id="UP000054217"/>
    </source>
</evidence>
<protein>
    <recommendedName>
        <fullName evidence="4">Arrestin-like N-terminal domain-containing protein</fullName>
    </recommendedName>
</protein>
<evidence type="ECO:0000256" key="1">
    <source>
        <dbReference type="SAM" id="MobiDB-lite"/>
    </source>
</evidence>
<dbReference type="Proteomes" id="UP000054217">
    <property type="component" value="Unassembled WGS sequence"/>
</dbReference>
<sequence length="510" mass="56208">MGVVLDIRPFTDTLFMHGEASSSSAFSLAGHVNVSITPTRSFFNRSRPTTRLLLQSLIITFEGQSEVITPVTGYAPVRLCSVSQDLVHGDPIELSNEGLEYSDSPCSWNVVFDIRVPGWLPLTSTYGDVDFEEAGTRYALYATATYVYLEDDASSFSWLNFCAPLCPRFRTVDAPKCPVTLRRTIEPPAGPSGSFPLAMYIVDTQKELNDTREGSTTASLDVLGKIEVVACVPTAVSVDETSLPFTLRLRAKDLTESERERLRLTEFSVDINQVEVYRNTANEEYANGFPIPSQRHQPPNEPLRSHHPVHTLCAVDAFQTSQPPRSSVARTFSLLAENNSGRYVIGGDGRIFANTSDPVISLEWYILDIDVPIAAEPSEVDWAGPRMRRMTESSPLFSVRHTLSVSIQCAYDLAEQAPLHRQLHFSLPLQQVHLSEPPRPPLSTGCHVSGTSSGETRLETSFGQSLPAYSQLFHPNGERKIDFSTPLPLYTPPTSQSPDPSAGPQKDEGS</sequence>
<dbReference type="EMBL" id="KN831946">
    <property type="protein sequence ID" value="KIO13469.1"/>
    <property type="molecule type" value="Genomic_DNA"/>
</dbReference>
<feature type="region of interest" description="Disordered" evidence="1">
    <location>
        <begin position="434"/>
        <end position="458"/>
    </location>
</feature>
<proteinExistence type="predicted"/>
<name>A0A0C3PWZ7_PISTI</name>
<keyword evidence="3" id="KW-1185">Reference proteome</keyword>
<evidence type="ECO:0000313" key="2">
    <source>
        <dbReference type="EMBL" id="KIO13469.1"/>
    </source>
</evidence>
<dbReference type="OrthoDB" id="1638493at2759"/>
<organism evidence="2 3">
    <name type="scientific">Pisolithus tinctorius Marx 270</name>
    <dbReference type="NCBI Taxonomy" id="870435"/>
    <lineage>
        <taxon>Eukaryota</taxon>
        <taxon>Fungi</taxon>
        <taxon>Dikarya</taxon>
        <taxon>Basidiomycota</taxon>
        <taxon>Agaricomycotina</taxon>
        <taxon>Agaricomycetes</taxon>
        <taxon>Agaricomycetidae</taxon>
        <taxon>Boletales</taxon>
        <taxon>Sclerodermatineae</taxon>
        <taxon>Pisolithaceae</taxon>
        <taxon>Pisolithus</taxon>
    </lineage>
</organism>
<reference evidence="2 3" key="1">
    <citation type="submission" date="2014-04" db="EMBL/GenBank/DDBJ databases">
        <authorList>
            <consortium name="DOE Joint Genome Institute"/>
            <person name="Kuo A."/>
            <person name="Kohler A."/>
            <person name="Costa M.D."/>
            <person name="Nagy L.G."/>
            <person name="Floudas D."/>
            <person name="Copeland A."/>
            <person name="Barry K.W."/>
            <person name="Cichocki N."/>
            <person name="Veneault-Fourrey C."/>
            <person name="LaButti K."/>
            <person name="Lindquist E.A."/>
            <person name="Lipzen A."/>
            <person name="Lundell T."/>
            <person name="Morin E."/>
            <person name="Murat C."/>
            <person name="Sun H."/>
            <person name="Tunlid A."/>
            <person name="Henrissat B."/>
            <person name="Grigoriev I.V."/>
            <person name="Hibbett D.S."/>
            <person name="Martin F."/>
            <person name="Nordberg H.P."/>
            <person name="Cantor M.N."/>
            <person name="Hua S.X."/>
        </authorList>
    </citation>
    <scope>NUCLEOTIDE SEQUENCE [LARGE SCALE GENOMIC DNA]</scope>
    <source>
        <strain evidence="2 3">Marx 270</strain>
    </source>
</reference>
<dbReference type="STRING" id="870435.A0A0C3PWZ7"/>
<gene>
    <name evidence="2" type="ORF">M404DRAFT_18923</name>
</gene>
<dbReference type="InParanoid" id="A0A0C3PWZ7"/>
<feature type="compositionally biased region" description="Polar residues" evidence="1">
    <location>
        <begin position="449"/>
        <end position="458"/>
    </location>
</feature>
<evidence type="ECO:0008006" key="4">
    <source>
        <dbReference type="Google" id="ProtNLM"/>
    </source>
</evidence>
<dbReference type="HOGENOM" id="CLU_477327_0_0_1"/>
<dbReference type="AlphaFoldDB" id="A0A0C3PWZ7"/>
<reference evidence="3" key="2">
    <citation type="submission" date="2015-01" db="EMBL/GenBank/DDBJ databases">
        <title>Evolutionary Origins and Diversification of the Mycorrhizal Mutualists.</title>
        <authorList>
            <consortium name="DOE Joint Genome Institute"/>
            <consortium name="Mycorrhizal Genomics Consortium"/>
            <person name="Kohler A."/>
            <person name="Kuo A."/>
            <person name="Nagy L.G."/>
            <person name="Floudas D."/>
            <person name="Copeland A."/>
            <person name="Barry K.W."/>
            <person name="Cichocki N."/>
            <person name="Veneault-Fourrey C."/>
            <person name="LaButti K."/>
            <person name="Lindquist E.A."/>
            <person name="Lipzen A."/>
            <person name="Lundell T."/>
            <person name="Morin E."/>
            <person name="Murat C."/>
            <person name="Riley R."/>
            <person name="Ohm R."/>
            <person name="Sun H."/>
            <person name="Tunlid A."/>
            <person name="Henrissat B."/>
            <person name="Grigoriev I.V."/>
            <person name="Hibbett D.S."/>
            <person name="Martin F."/>
        </authorList>
    </citation>
    <scope>NUCLEOTIDE SEQUENCE [LARGE SCALE GENOMIC DNA]</scope>
    <source>
        <strain evidence="3">Marx 270</strain>
    </source>
</reference>
<feature type="region of interest" description="Disordered" evidence="1">
    <location>
        <begin position="473"/>
        <end position="510"/>
    </location>
</feature>
<feature type="compositionally biased region" description="Low complexity" evidence="1">
    <location>
        <begin position="484"/>
        <end position="498"/>
    </location>
</feature>
<accession>A0A0C3PWZ7</accession>